<name>A0AAV7TVY7_PLEWA</name>
<reference evidence="1" key="1">
    <citation type="journal article" date="2022" name="bioRxiv">
        <title>Sequencing and chromosome-scale assembly of the giantPleurodeles waltlgenome.</title>
        <authorList>
            <person name="Brown T."/>
            <person name="Elewa A."/>
            <person name="Iarovenko S."/>
            <person name="Subramanian E."/>
            <person name="Araus A.J."/>
            <person name="Petzold A."/>
            <person name="Susuki M."/>
            <person name="Suzuki K.-i.T."/>
            <person name="Hayashi T."/>
            <person name="Toyoda A."/>
            <person name="Oliveira C."/>
            <person name="Osipova E."/>
            <person name="Leigh N.D."/>
            <person name="Simon A."/>
            <person name="Yun M.H."/>
        </authorList>
    </citation>
    <scope>NUCLEOTIDE SEQUENCE</scope>
    <source>
        <strain evidence="1">20211129_DDA</strain>
        <tissue evidence="1">Liver</tissue>
    </source>
</reference>
<protein>
    <submittedName>
        <fullName evidence="1">Uncharacterized protein</fullName>
    </submittedName>
</protein>
<evidence type="ECO:0000313" key="1">
    <source>
        <dbReference type="EMBL" id="KAJ1180919.1"/>
    </source>
</evidence>
<comment type="caution">
    <text evidence="1">The sequence shown here is derived from an EMBL/GenBank/DDBJ whole genome shotgun (WGS) entry which is preliminary data.</text>
</comment>
<dbReference type="EMBL" id="JANPWB010000006">
    <property type="protein sequence ID" value="KAJ1180919.1"/>
    <property type="molecule type" value="Genomic_DNA"/>
</dbReference>
<organism evidence="1 2">
    <name type="scientific">Pleurodeles waltl</name>
    <name type="common">Iberian ribbed newt</name>
    <dbReference type="NCBI Taxonomy" id="8319"/>
    <lineage>
        <taxon>Eukaryota</taxon>
        <taxon>Metazoa</taxon>
        <taxon>Chordata</taxon>
        <taxon>Craniata</taxon>
        <taxon>Vertebrata</taxon>
        <taxon>Euteleostomi</taxon>
        <taxon>Amphibia</taxon>
        <taxon>Batrachia</taxon>
        <taxon>Caudata</taxon>
        <taxon>Salamandroidea</taxon>
        <taxon>Salamandridae</taxon>
        <taxon>Pleurodelinae</taxon>
        <taxon>Pleurodeles</taxon>
    </lineage>
</organism>
<gene>
    <name evidence="1" type="ORF">NDU88_006130</name>
</gene>
<dbReference type="Proteomes" id="UP001066276">
    <property type="component" value="Chromosome 3_2"/>
</dbReference>
<proteinExistence type="predicted"/>
<evidence type="ECO:0000313" key="2">
    <source>
        <dbReference type="Proteomes" id="UP001066276"/>
    </source>
</evidence>
<dbReference type="AlphaFoldDB" id="A0AAV7TVY7"/>
<sequence length="168" mass="18002">MRVLWQAPAVDLTGCQLFWSSPGAGGERLVAWAGPTIRYEAPLLVPFPPDLGPSAGCGASRCHASQDGRASCSSDCGWLSGQIGPRPLGAAVPRVWPCALPYSGGPDWGGPQREMLGQPFWSFSPLFPPLGRWQTLGIFWPIPAWIYGAGRLTSCCYLCGGRELEVRA</sequence>
<keyword evidence="2" id="KW-1185">Reference proteome</keyword>
<accession>A0AAV7TVY7</accession>